<sequence length="259" mass="29085">TRSALRDVIGRCIYGVDINPMAVELCKISLWMEAMEPGKTLGFLDHHIKCGNSLLGTTPALMADGIPDNAFKPIEGDDKTVCKDLKEQNKGERAGLDMFSAVLERRTPANLTATFAQLSDEDDSSADARARKAERYRSLVQSAEYENSWFLADAWCASFVLPKTNLDELAVTYRCFRNWEADPGRASPGDRQKVHAIAGDYQFFHWHLTFPEVFWIPDADEDAENEQCGWSGGFDCVLGNPPWEKTKLHDAEWFATSRP</sequence>
<keyword evidence="3" id="KW-0808">Transferase</keyword>
<evidence type="ECO:0000256" key="1">
    <source>
        <dbReference type="ARBA" id="ARBA00011900"/>
    </source>
</evidence>
<evidence type="ECO:0000256" key="3">
    <source>
        <dbReference type="ARBA" id="ARBA00022679"/>
    </source>
</evidence>
<evidence type="ECO:0000259" key="6">
    <source>
        <dbReference type="Pfam" id="PF07669"/>
    </source>
</evidence>
<feature type="non-terminal residue" evidence="7">
    <location>
        <position position="1"/>
    </location>
</feature>
<keyword evidence="2" id="KW-0489">Methyltransferase</keyword>
<evidence type="ECO:0000256" key="4">
    <source>
        <dbReference type="ARBA" id="ARBA00022691"/>
    </source>
</evidence>
<keyword evidence="4" id="KW-0949">S-adenosyl-L-methionine</keyword>
<evidence type="ECO:0000256" key="5">
    <source>
        <dbReference type="ARBA" id="ARBA00047942"/>
    </source>
</evidence>
<evidence type="ECO:0000256" key="2">
    <source>
        <dbReference type="ARBA" id="ARBA00022603"/>
    </source>
</evidence>
<protein>
    <recommendedName>
        <fullName evidence="1">site-specific DNA-methyltransferase (adenine-specific)</fullName>
        <ecNumber evidence="1">2.1.1.72</ecNumber>
    </recommendedName>
</protein>
<dbReference type="EMBL" id="BARS01035132">
    <property type="protein sequence ID" value="GAG15441.1"/>
    <property type="molecule type" value="Genomic_DNA"/>
</dbReference>
<accession>X0WRY1</accession>
<dbReference type="InterPro" id="IPR011639">
    <property type="entry name" value="MethylTrfase_TaqI-like_dom"/>
</dbReference>
<dbReference type="GO" id="GO:0006304">
    <property type="term" value="P:DNA modification"/>
    <property type="evidence" value="ECO:0007669"/>
    <property type="project" value="InterPro"/>
</dbReference>
<dbReference type="GO" id="GO:0009007">
    <property type="term" value="F:site-specific DNA-methyltransferase (adenine-specific) activity"/>
    <property type="evidence" value="ECO:0007669"/>
    <property type="project" value="UniProtKB-EC"/>
</dbReference>
<dbReference type="InterPro" id="IPR029063">
    <property type="entry name" value="SAM-dependent_MTases_sf"/>
</dbReference>
<reference evidence="7" key="1">
    <citation type="journal article" date="2014" name="Front. Microbiol.">
        <title>High frequency of phylogenetically diverse reductive dehalogenase-homologous genes in deep subseafloor sedimentary metagenomes.</title>
        <authorList>
            <person name="Kawai M."/>
            <person name="Futagami T."/>
            <person name="Toyoda A."/>
            <person name="Takaki Y."/>
            <person name="Nishi S."/>
            <person name="Hori S."/>
            <person name="Arai W."/>
            <person name="Tsubouchi T."/>
            <person name="Morono Y."/>
            <person name="Uchiyama I."/>
            <person name="Ito T."/>
            <person name="Fujiyama A."/>
            <person name="Inagaki F."/>
            <person name="Takami H."/>
        </authorList>
    </citation>
    <scope>NUCLEOTIDE SEQUENCE</scope>
    <source>
        <strain evidence="7">Expedition CK06-06</strain>
    </source>
</reference>
<comment type="caution">
    <text evidence="7">The sequence shown here is derived from an EMBL/GenBank/DDBJ whole genome shotgun (WGS) entry which is preliminary data.</text>
</comment>
<dbReference type="EC" id="2.1.1.72" evidence="1"/>
<dbReference type="PANTHER" id="PTHR33841:SF1">
    <property type="entry name" value="DNA METHYLTRANSFERASE A"/>
    <property type="match status" value="1"/>
</dbReference>
<gene>
    <name evidence="7" type="ORF">S01H1_54172</name>
</gene>
<dbReference type="Gene3D" id="3.40.50.150">
    <property type="entry name" value="Vaccinia Virus protein VP39"/>
    <property type="match status" value="1"/>
</dbReference>
<dbReference type="SUPFAM" id="SSF53335">
    <property type="entry name" value="S-adenosyl-L-methionine-dependent methyltransferases"/>
    <property type="match status" value="1"/>
</dbReference>
<feature type="non-terminal residue" evidence="7">
    <location>
        <position position="259"/>
    </location>
</feature>
<name>X0WRY1_9ZZZZ</name>
<dbReference type="GO" id="GO:0032259">
    <property type="term" value="P:methylation"/>
    <property type="evidence" value="ECO:0007669"/>
    <property type="project" value="UniProtKB-KW"/>
</dbReference>
<comment type="catalytic activity">
    <reaction evidence="5">
        <text>a 2'-deoxyadenosine in DNA + S-adenosyl-L-methionine = an N(6)-methyl-2'-deoxyadenosine in DNA + S-adenosyl-L-homocysteine + H(+)</text>
        <dbReference type="Rhea" id="RHEA:15197"/>
        <dbReference type="Rhea" id="RHEA-COMP:12418"/>
        <dbReference type="Rhea" id="RHEA-COMP:12419"/>
        <dbReference type="ChEBI" id="CHEBI:15378"/>
        <dbReference type="ChEBI" id="CHEBI:57856"/>
        <dbReference type="ChEBI" id="CHEBI:59789"/>
        <dbReference type="ChEBI" id="CHEBI:90615"/>
        <dbReference type="ChEBI" id="CHEBI:90616"/>
        <dbReference type="EC" id="2.1.1.72"/>
    </reaction>
</comment>
<dbReference type="AlphaFoldDB" id="X0WRY1"/>
<dbReference type="Pfam" id="PF07669">
    <property type="entry name" value="Eco57I"/>
    <property type="match status" value="1"/>
</dbReference>
<organism evidence="7">
    <name type="scientific">marine sediment metagenome</name>
    <dbReference type="NCBI Taxonomy" id="412755"/>
    <lineage>
        <taxon>unclassified sequences</taxon>
        <taxon>metagenomes</taxon>
        <taxon>ecological metagenomes</taxon>
    </lineage>
</organism>
<evidence type="ECO:0000313" key="7">
    <source>
        <dbReference type="EMBL" id="GAG15441.1"/>
    </source>
</evidence>
<dbReference type="InterPro" id="IPR050953">
    <property type="entry name" value="N4_N6_ade-DNA_methylase"/>
</dbReference>
<proteinExistence type="predicted"/>
<feature type="domain" description="Type II methyltransferase M.TaqI-like" evidence="6">
    <location>
        <begin position="12"/>
        <end position="249"/>
    </location>
</feature>
<dbReference type="PANTHER" id="PTHR33841">
    <property type="entry name" value="DNA METHYLTRANSFERASE YEEA-RELATED"/>
    <property type="match status" value="1"/>
</dbReference>